<dbReference type="STRING" id="332977.SAMN05421740_1163"/>
<dbReference type="Gene3D" id="3.55.50.30">
    <property type="match status" value="1"/>
</dbReference>
<dbReference type="InterPro" id="IPR032508">
    <property type="entry name" value="FecR_C"/>
</dbReference>
<evidence type="ECO:0000259" key="2">
    <source>
        <dbReference type="Pfam" id="PF04773"/>
    </source>
</evidence>
<dbReference type="InterPro" id="IPR012373">
    <property type="entry name" value="Ferrdict_sens_TM"/>
</dbReference>
<dbReference type="Pfam" id="PF04773">
    <property type="entry name" value="FecR"/>
    <property type="match status" value="1"/>
</dbReference>
<feature type="domain" description="FecR protein" evidence="2">
    <location>
        <begin position="174"/>
        <end position="268"/>
    </location>
</feature>
<reference evidence="5" key="1">
    <citation type="submission" date="2016-10" db="EMBL/GenBank/DDBJ databases">
        <authorList>
            <person name="Varghese N."/>
            <person name="Submissions S."/>
        </authorList>
    </citation>
    <scope>NUCLEOTIDE SEQUENCE [LARGE SCALE GENOMIC DNA]</scope>
    <source>
        <strain evidence="5">Jip14</strain>
    </source>
</reference>
<feature type="transmembrane region" description="Helical" evidence="1">
    <location>
        <begin position="85"/>
        <end position="103"/>
    </location>
</feature>
<dbReference type="RefSeq" id="WP_090609375.1">
    <property type="nucleotide sequence ID" value="NZ_FNZR01000016.1"/>
</dbReference>
<keyword evidence="1" id="KW-0812">Transmembrane</keyword>
<dbReference type="PANTHER" id="PTHR30273:SF2">
    <property type="entry name" value="PROTEIN FECR"/>
    <property type="match status" value="1"/>
</dbReference>
<evidence type="ECO:0000256" key="1">
    <source>
        <dbReference type="SAM" id="Phobius"/>
    </source>
</evidence>
<dbReference type="Gene3D" id="2.60.120.1440">
    <property type="match status" value="1"/>
</dbReference>
<feature type="domain" description="Protein FecR C-terminal" evidence="3">
    <location>
        <begin position="310"/>
        <end position="376"/>
    </location>
</feature>
<dbReference type="PANTHER" id="PTHR30273">
    <property type="entry name" value="PERIPLASMIC SIGNAL SENSOR AND SIGMA FACTOR ACTIVATOR FECR-RELATED"/>
    <property type="match status" value="1"/>
</dbReference>
<dbReference type="AlphaFoldDB" id="A0A1H7UIQ2"/>
<dbReference type="FunFam" id="2.60.120.1440:FF:000001">
    <property type="entry name" value="Putative anti-sigma factor"/>
    <property type="match status" value="1"/>
</dbReference>
<protein>
    <submittedName>
        <fullName evidence="4">FecR family protein</fullName>
    </submittedName>
</protein>
<dbReference type="PIRSF" id="PIRSF018266">
    <property type="entry name" value="FecR"/>
    <property type="match status" value="1"/>
</dbReference>
<proteinExistence type="predicted"/>
<dbReference type="Pfam" id="PF16344">
    <property type="entry name" value="FecR_C"/>
    <property type="match status" value="1"/>
</dbReference>
<dbReference type="EMBL" id="FNZR01000016">
    <property type="protein sequence ID" value="SEL96689.1"/>
    <property type="molecule type" value="Genomic_DNA"/>
</dbReference>
<dbReference type="InterPro" id="IPR006860">
    <property type="entry name" value="FecR"/>
</dbReference>
<evidence type="ECO:0000259" key="3">
    <source>
        <dbReference type="Pfam" id="PF16344"/>
    </source>
</evidence>
<name>A0A1H7UIQ2_9SPHI</name>
<evidence type="ECO:0000313" key="4">
    <source>
        <dbReference type="EMBL" id="SEL96689.1"/>
    </source>
</evidence>
<organism evidence="4 5">
    <name type="scientific">Parapedobacter koreensis</name>
    <dbReference type="NCBI Taxonomy" id="332977"/>
    <lineage>
        <taxon>Bacteria</taxon>
        <taxon>Pseudomonadati</taxon>
        <taxon>Bacteroidota</taxon>
        <taxon>Sphingobacteriia</taxon>
        <taxon>Sphingobacteriales</taxon>
        <taxon>Sphingobacteriaceae</taxon>
        <taxon>Parapedobacter</taxon>
    </lineage>
</organism>
<keyword evidence="1" id="KW-1133">Transmembrane helix</keyword>
<dbReference type="GO" id="GO:0016989">
    <property type="term" value="F:sigma factor antagonist activity"/>
    <property type="evidence" value="ECO:0007669"/>
    <property type="project" value="TreeGrafter"/>
</dbReference>
<keyword evidence="1" id="KW-0472">Membrane</keyword>
<keyword evidence="5" id="KW-1185">Reference proteome</keyword>
<dbReference type="OrthoDB" id="1099963at2"/>
<accession>A0A1H7UIQ2</accession>
<evidence type="ECO:0000313" key="5">
    <source>
        <dbReference type="Proteomes" id="UP000198916"/>
    </source>
</evidence>
<dbReference type="Proteomes" id="UP000198916">
    <property type="component" value="Unassembled WGS sequence"/>
</dbReference>
<gene>
    <name evidence="4" type="ORF">SAMN05421740_1163</name>
</gene>
<sequence>MDQERLIYLYQKYQAKQLTEAEREEWEAAVLDLSQDEAIQRLIDPEWRQAEEAPTALHPDEYERIYHYIISHAQQRNTHNRFRNWVPYAAALIFALGLGFFFLDNDPKIEKQQIAQTDILPGGNKAILTLADGRTIDLSAAQSGIIVGDQITYENGDMVAAIADGVPINNNLQLATPKGGTYQVTLPDSTKVWLNAESTLQYPVQFASDKREVSLTGEGYFEVAKDSKRPFLVSTAGQNVEVLGTQFNVTAYPNEPLTKTTLVEGRVKVSNRRSGVVHVLKPGQQGIAAGMDTHVKDVMATQFTAWKDGYFSFAETPFPEVLEQLARWYDIEIVYRQTPHQTFSGKMKRNAQLLSVLDFFEGSGIQFQLEGRKLIIK</sequence>